<dbReference type="EMBL" id="JAHLQO010000004">
    <property type="protein sequence ID" value="MBU5669383.1"/>
    <property type="molecule type" value="Genomic_DNA"/>
</dbReference>
<keyword evidence="5 6" id="KW-0472">Membrane</keyword>
<protein>
    <submittedName>
        <fullName evidence="8">Aromatic acid exporter family protein</fullName>
    </submittedName>
</protein>
<dbReference type="PANTHER" id="PTHR40064:SF1">
    <property type="entry name" value="MEMBRANE PROTEIN"/>
    <property type="match status" value="1"/>
</dbReference>
<evidence type="ECO:0000256" key="1">
    <source>
        <dbReference type="ARBA" id="ARBA00004651"/>
    </source>
</evidence>
<dbReference type="InterPro" id="IPR021062">
    <property type="entry name" value="ArAE_1_C"/>
</dbReference>
<keyword evidence="4 6" id="KW-1133">Transmembrane helix</keyword>
<gene>
    <name evidence="8" type="ORF">KQI68_05965</name>
</gene>
<feature type="transmembrane region" description="Helical" evidence="6">
    <location>
        <begin position="81"/>
        <end position="101"/>
    </location>
</feature>
<accession>A0ABS6FGS7</accession>
<comment type="caution">
    <text evidence="8">The sequence shown here is derived from an EMBL/GenBank/DDBJ whole genome shotgun (WGS) entry which is preliminary data.</text>
</comment>
<evidence type="ECO:0000313" key="8">
    <source>
        <dbReference type="EMBL" id="MBU5669383.1"/>
    </source>
</evidence>
<evidence type="ECO:0000256" key="6">
    <source>
        <dbReference type="SAM" id="Phobius"/>
    </source>
</evidence>
<feature type="transmembrane region" description="Helical" evidence="6">
    <location>
        <begin position="12"/>
        <end position="37"/>
    </location>
</feature>
<dbReference type="PANTHER" id="PTHR40064">
    <property type="entry name" value="MEMBRANE PROTEIN-RELATED"/>
    <property type="match status" value="1"/>
</dbReference>
<dbReference type="InterPro" id="IPR010343">
    <property type="entry name" value="ArAE_1"/>
</dbReference>
<feature type="transmembrane region" description="Helical" evidence="6">
    <location>
        <begin position="57"/>
        <end position="74"/>
    </location>
</feature>
<organism evidence="8 9">
    <name type="scientific">Peptoniphilus ovalis</name>
    <dbReference type="NCBI Taxonomy" id="2841503"/>
    <lineage>
        <taxon>Bacteria</taxon>
        <taxon>Bacillati</taxon>
        <taxon>Bacillota</taxon>
        <taxon>Tissierellia</taxon>
        <taxon>Tissierellales</taxon>
        <taxon>Peptoniphilaceae</taxon>
        <taxon>Peptoniphilus</taxon>
    </lineage>
</organism>
<dbReference type="Pfam" id="PF06081">
    <property type="entry name" value="ArAE_1"/>
    <property type="match status" value="1"/>
</dbReference>
<proteinExistence type="predicted"/>
<evidence type="ECO:0000256" key="5">
    <source>
        <dbReference type="ARBA" id="ARBA00023136"/>
    </source>
</evidence>
<feature type="transmembrane region" description="Helical" evidence="6">
    <location>
        <begin position="121"/>
        <end position="143"/>
    </location>
</feature>
<evidence type="ECO:0000256" key="4">
    <source>
        <dbReference type="ARBA" id="ARBA00022989"/>
    </source>
</evidence>
<evidence type="ECO:0000256" key="2">
    <source>
        <dbReference type="ARBA" id="ARBA00022475"/>
    </source>
</evidence>
<sequence length="318" mass="35988">MNETILIRTLKTAFAAIASIVVANTLSLDFSAAAGIIAILNVFDTRKATTDGGLRRTLSAILALAIGGICFELFGYKTWVFGLYLLIFVPVSFILNIQLGLGPSSVIVTHLMSFGDVNKFIILNEMALVFIGTGFAMITNFYAPNKQKKLHKLVSSIDNQIKFLLNLFGESLVANIDVSLYRDRIEKLDKDLDKAIEMAVIESENMIENSNVMLYDLHLRERELNYLKDIYNDLKSIPSEYDEGHYLSKILIDTANNLTEKDAIVDVKARLIYFKEHVEMMELPKNHKDFVIRATVFQVFRTIDQFIDVNNYIVNKPI</sequence>
<keyword evidence="3 6" id="KW-0812">Transmembrane</keyword>
<keyword evidence="9" id="KW-1185">Reference proteome</keyword>
<evidence type="ECO:0000256" key="3">
    <source>
        <dbReference type="ARBA" id="ARBA00022692"/>
    </source>
</evidence>
<dbReference type="Pfam" id="PF11728">
    <property type="entry name" value="ArAE_1_C"/>
    <property type="match status" value="1"/>
</dbReference>
<evidence type="ECO:0000259" key="7">
    <source>
        <dbReference type="Pfam" id="PF11728"/>
    </source>
</evidence>
<feature type="domain" description="Putative aromatic acid exporter C-terminal" evidence="7">
    <location>
        <begin position="148"/>
        <end position="310"/>
    </location>
</feature>
<name>A0ABS6FGS7_9FIRM</name>
<reference evidence="8 9" key="1">
    <citation type="submission" date="2021-06" db="EMBL/GenBank/DDBJ databases">
        <authorList>
            <person name="Sun Q."/>
            <person name="Li D."/>
        </authorList>
    </citation>
    <scope>NUCLEOTIDE SEQUENCE [LARGE SCALE GENOMIC DNA]</scope>
    <source>
        <strain evidence="8 9">MSJ-1</strain>
    </source>
</reference>
<keyword evidence="2" id="KW-1003">Cell membrane</keyword>
<dbReference type="InterPro" id="IPR052984">
    <property type="entry name" value="UPF0421"/>
</dbReference>
<dbReference type="Proteomes" id="UP000783742">
    <property type="component" value="Unassembled WGS sequence"/>
</dbReference>
<evidence type="ECO:0000313" key="9">
    <source>
        <dbReference type="Proteomes" id="UP000783742"/>
    </source>
</evidence>
<comment type="subcellular location">
    <subcellularLocation>
        <location evidence="1">Cell membrane</location>
        <topology evidence="1">Multi-pass membrane protein</topology>
    </subcellularLocation>
</comment>